<feature type="transmembrane region" description="Helical" evidence="5">
    <location>
        <begin position="316"/>
        <end position="335"/>
    </location>
</feature>
<evidence type="ECO:0000256" key="3">
    <source>
        <dbReference type="ARBA" id="ARBA00022989"/>
    </source>
</evidence>
<evidence type="ECO:0000256" key="1">
    <source>
        <dbReference type="ARBA" id="ARBA00004141"/>
    </source>
</evidence>
<dbReference type="GO" id="GO:0016020">
    <property type="term" value="C:membrane"/>
    <property type="evidence" value="ECO:0007669"/>
    <property type="project" value="UniProtKB-SubCell"/>
</dbReference>
<evidence type="ECO:0000256" key="2">
    <source>
        <dbReference type="ARBA" id="ARBA00022692"/>
    </source>
</evidence>
<comment type="caution">
    <text evidence="6">The sequence shown here is derived from an EMBL/GenBank/DDBJ whole genome shotgun (WGS) entry which is preliminary data.</text>
</comment>
<feature type="transmembrane region" description="Helical" evidence="5">
    <location>
        <begin position="284"/>
        <end position="304"/>
    </location>
</feature>
<evidence type="ECO:0000313" key="7">
    <source>
        <dbReference type="Proteomes" id="UP001175271"/>
    </source>
</evidence>
<reference evidence="6" key="1">
    <citation type="submission" date="2023-06" db="EMBL/GenBank/DDBJ databases">
        <title>Genomic analysis of the entomopathogenic nematode Steinernema hermaphroditum.</title>
        <authorList>
            <person name="Schwarz E.M."/>
            <person name="Heppert J.K."/>
            <person name="Baniya A."/>
            <person name="Schwartz H.T."/>
            <person name="Tan C.-H."/>
            <person name="Antoshechkin I."/>
            <person name="Sternberg P.W."/>
            <person name="Goodrich-Blair H."/>
            <person name="Dillman A.R."/>
        </authorList>
    </citation>
    <scope>NUCLEOTIDE SEQUENCE</scope>
    <source>
        <strain evidence="6">PS9179</strain>
        <tissue evidence="6">Whole animal</tissue>
    </source>
</reference>
<dbReference type="PANTHER" id="PTHR10924">
    <property type="entry name" value="MAJOR FACILITATOR SUPERFAMILY PROTEIN-RELATED"/>
    <property type="match status" value="1"/>
</dbReference>
<dbReference type="InterPro" id="IPR011701">
    <property type="entry name" value="MFS"/>
</dbReference>
<sequence length="484" mass="53403">MVAVGDASLPRLDLHKTYRVYRRRWFALATVSSLALSNAMIWVGYTSIAHTVNSFYCDDPGECDVAYWTSQIMVIVGALTGVLGMYITDRHGIKLSSLSGSTVNFLGILIRLLSTTEFVSPHSRKTVHYVGQTIGGLSQSFYLCLAPKVAEFWFPDHQRTLANSIGFIANPIGVMVGSLAPKMIVGMMDSVDHQQTMQLINCLLAVPAALVLAMSFLIEDRPPTPPSPSMESHTSPHFVEGLLKVLRNRSFYVQMVTSGMGTAVGLAIFFACDQMFEEMGYSDVNGYGFALTSAFGCFSTLGLGHLVDKTKKFQETVKACYVATAATAVLINIVLRLSHSTLNLITLLILLVLLGFFSYPTWPLGLELGVETTFPVAEATSSGVLITCGQLQIFGLGYLMKWASEAKVFYSPSLSKNFQWAIDVWTLIAVATAVFAYFALWPKQVRRRAPCKDNRFRYKRLEFENAKELRRSSSEVPALQSFDA</sequence>
<keyword evidence="3 5" id="KW-1133">Transmembrane helix</keyword>
<accession>A0AA39HR88</accession>
<dbReference type="Pfam" id="PF07690">
    <property type="entry name" value="MFS_1"/>
    <property type="match status" value="1"/>
</dbReference>
<feature type="transmembrane region" description="Helical" evidence="5">
    <location>
        <begin position="161"/>
        <end position="179"/>
    </location>
</feature>
<name>A0AA39HR88_9BILA</name>
<feature type="transmembrane region" description="Helical" evidence="5">
    <location>
        <begin position="65"/>
        <end position="88"/>
    </location>
</feature>
<evidence type="ECO:0000256" key="5">
    <source>
        <dbReference type="SAM" id="Phobius"/>
    </source>
</evidence>
<organism evidence="6 7">
    <name type="scientific">Steinernema hermaphroditum</name>
    <dbReference type="NCBI Taxonomy" id="289476"/>
    <lineage>
        <taxon>Eukaryota</taxon>
        <taxon>Metazoa</taxon>
        <taxon>Ecdysozoa</taxon>
        <taxon>Nematoda</taxon>
        <taxon>Chromadorea</taxon>
        <taxon>Rhabditida</taxon>
        <taxon>Tylenchina</taxon>
        <taxon>Panagrolaimomorpha</taxon>
        <taxon>Strongyloidoidea</taxon>
        <taxon>Steinernematidae</taxon>
        <taxon>Steinernema</taxon>
    </lineage>
</organism>
<keyword evidence="2 5" id="KW-0812">Transmembrane</keyword>
<protein>
    <recommendedName>
        <fullName evidence="8">Major facilitator superfamily (MFS) profile domain-containing protein</fullName>
    </recommendedName>
</protein>
<evidence type="ECO:0008006" key="8">
    <source>
        <dbReference type="Google" id="ProtNLM"/>
    </source>
</evidence>
<feature type="transmembrane region" description="Helical" evidence="5">
    <location>
        <begin position="199"/>
        <end position="218"/>
    </location>
</feature>
<dbReference type="Gene3D" id="1.20.1250.20">
    <property type="entry name" value="MFS general substrate transporter like domains"/>
    <property type="match status" value="1"/>
</dbReference>
<keyword evidence="7" id="KW-1185">Reference proteome</keyword>
<feature type="transmembrane region" description="Helical" evidence="5">
    <location>
        <begin position="420"/>
        <end position="441"/>
    </location>
</feature>
<dbReference type="SUPFAM" id="SSF103473">
    <property type="entry name" value="MFS general substrate transporter"/>
    <property type="match status" value="1"/>
</dbReference>
<feature type="transmembrane region" description="Helical" evidence="5">
    <location>
        <begin position="342"/>
        <end position="359"/>
    </location>
</feature>
<dbReference type="PANTHER" id="PTHR10924:SF8">
    <property type="entry name" value="MFS DOMAIN-CONTAINING PROTEIN-RELATED"/>
    <property type="match status" value="1"/>
</dbReference>
<evidence type="ECO:0000256" key="4">
    <source>
        <dbReference type="ARBA" id="ARBA00023136"/>
    </source>
</evidence>
<proteinExistence type="predicted"/>
<feature type="transmembrane region" description="Helical" evidence="5">
    <location>
        <begin position="251"/>
        <end position="272"/>
    </location>
</feature>
<evidence type="ECO:0000313" key="6">
    <source>
        <dbReference type="EMBL" id="KAK0410601.1"/>
    </source>
</evidence>
<gene>
    <name evidence="6" type="ORF">QR680_005226</name>
</gene>
<comment type="subcellular location">
    <subcellularLocation>
        <location evidence="1">Membrane</location>
        <topology evidence="1">Multi-pass membrane protein</topology>
    </subcellularLocation>
</comment>
<feature type="transmembrane region" description="Helical" evidence="5">
    <location>
        <begin position="25"/>
        <end position="45"/>
    </location>
</feature>
<dbReference type="EMBL" id="JAUCMV010000003">
    <property type="protein sequence ID" value="KAK0410601.1"/>
    <property type="molecule type" value="Genomic_DNA"/>
</dbReference>
<dbReference type="AlphaFoldDB" id="A0AA39HR88"/>
<dbReference type="GO" id="GO:0022857">
    <property type="term" value="F:transmembrane transporter activity"/>
    <property type="evidence" value="ECO:0007669"/>
    <property type="project" value="InterPro"/>
</dbReference>
<keyword evidence="4 5" id="KW-0472">Membrane</keyword>
<dbReference type="Proteomes" id="UP001175271">
    <property type="component" value="Unassembled WGS sequence"/>
</dbReference>
<dbReference type="InterPro" id="IPR036259">
    <property type="entry name" value="MFS_trans_sf"/>
</dbReference>
<feature type="transmembrane region" description="Helical" evidence="5">
    <location>
        <begin position="95"/>
        <end position="114"/>
    </location>
</feature>
<dbReference type="InterPro" id="IPR049680">
    <property type="entry name" value="FLVCR1-2_SLC49-like"/>
</dbReference>